<reference evidence="2 3" key="1">
    <citation type="submission" date="2018-05" db="EMBL/GenBank/DDBJ databases">
        <title>Novel Campyloabacter and Helicobacter Species and Strains.</title>
        <authorList>
            <person name="Mannion A.J."/>
            <person name="Shen Z."/>
            <person name="Fox J.G."/>
        </authorList>
    </citation>
    <scope>NUCLEOTIDE SEQUENCE [LARGE SCALE GENOMIC DNA]</scope>
    <source>
        <strain evidence="3">MIT10-5678</strain>
    </source>
</reference>
<keyword evidence="3" id="KW-1185">Reference proteome</keyword>
<dbReference type="Proteomes" id="UP000309584">
    <property type="component" value="Unassembled WGS sequence"/>
</dbReference>
<evidence type="ECO:0000256" key="1">
    <source>
        <dbReference type="SAM" id="Phobius"/>
    </source>
</evidence>
<comment type="caution">
    <text evidence="2">The sequence shown here is derived from an EMBL/GenBank/DDBJ whole genome shotgun (WGS) entry which is preliminary data.</text>
</comment>
<feature type="transmembrane region" description="Helical" evidence="1">
    <location>
        <begin position="88"/>
        <end position="112"/>
    </location>
</feature>
<keyword evidence="1" id="KW-0472">Membrane</keyword>
<evidence type="ECO:0000313" key="2">
    <source>
        <dbReference type="EMBL" id="TKX33592.1"/>
    </source>
</evidence>
<keyword evidence="1" id="KW-1133">Transmembrane helix</keyword>
<dbReference type="EMBL" id="NXLY01000012">
    <property type="protein sequence ID" value="TKX33592.1"/>
    <property type="molecule type" value="Genomic_DNA"/>
</dbReference>
<keyword evidence="1" id="KW-0812">Transmembrane</keyword>
<feature type="transmembrane region" description="Helical" evidence="1">
    <location>
        <begin position="12"/>
        <end position="40"/>
    </location>
</feature>
<name>A0ABY2THU7_9BACT</name>
<protein>
    <recommendedName>
        <fullName evidence="4">DUF4149 domain-containing protein</fullName>
    </recommendedName>
</protein>
<sequence length="150" mass="17618">MTTLGDYIFSCLWTAFIVCVSFPQEILKGLAPFIIALFFPKIRQILSKEKSIIYWFFYGIICCVSTGIIFSIAISYDNIHLKAELDFIFFATLIFNICSLIYLLIFKIFILKKHKIPLVKKEKYYLLGLNLLFFLLFYIICKLIAVFKYL</sequence>
<accession>A0ABY2THU7</accession>
<feature type="transmembrane region" description="Helical" evidence="1">
    <location>
        <begin position="124"/>
        <end position="147"/>
    </location>
</feature>
<dbReference type="RefSeq" id="WP_137624280.1">
    <property type="nucleotide sequence ID" value="NZ_NXLY01000012.1"/>
</dbReference>
<proteinExistence type="predicted"/>
<evidence type="ECO:0000313" key="3">
    <source>
        <dbReference type="Proteomes" id="UP000309584"/>
    </source>
</evidence>
<evidence type="ECO:0008006" key="4">
    <source>
        <dbReference type="Google" id="ProtNLM"/>
    </source>
</evidence>
<organism evidence="2 3">
    <name type="scientific">Campylobacter taeniopygiae</name>
    <dbReference type="NCBI Taxonomy" id="2510188"/>
    <lineage>
        <taxon>Bacteria</taxon>
        <taxon>Pseudomonadati</taxon>
        <taxon>Campylobacterota</taxon>
        <taxon>Epsilonproteobacteria</taxon>
        <taxon>Campylobacterales</taxon>
        <taxon>Campylobacteraceae</taxon>
        <taxon>Campylobacter</taxon>
    </lineage>
</organism>
<feature type="transmembrane region" description="Helical" evidence="1">
    <location>
        <begin position="52"/>
        <end position="76"/>
    </location>
</feature>
<gene>
    <name evidence="2" type="ORF">CQA75_06875</name>
</gene>